<dbReference type="PRINTS" id="PR01490">
    <property type="entry name" value="RTXTOXIND"/>
</dbReference>
<keyword evidence="2 5" id="KW-0812">Transmembrane</keyword>
<gene>
    <name evidence="6" type="ORF">FAZ19_00150</name>
</gene>
<organism evidence="6 7">
    <name type="scientific">Sphingobacterium alkalisoli</name>
    <dbReference type="NCBI Taxonomy" id="1874115"/>
    <lineage>
        <taxon>Bacteria</taxon>
        <taxon>Pseudomonadati</taxon>
        <taxon>Bacteroidota</taxon>
        <taxon>Sphingobacteriia</taxon>
        <taxon>Sphingobacteriales</taxon>
        <taxon>Sphingobacteriaceae</taxon>
        <taxon>Sphingobacterium</taxon>
    </lineage>
</organism>
<sequence length="442" mass="49903">MEQEAVKDTIPTKRTEEVTDIIERMPVTFAKRITALVCFIFALIIFFGYIVKYPDIVTGEATISAEQSPLQLVAEQSGRLRINQIKSQDSISSGQLLAWIDNPAHPELVQQITELVKTTSLPTSDARKLYAQLPKSLNLGDLTIPYSSFISSIKQLADYQINRLYDKQEHALSKILNEQQDALKTLKDKEHLSLQHLALTDKFLERDSILLAKKIISQAEFEQSIASRITAEDHVKSSLRSSGSIREQISSTENSIQETRITKSERELQLDLEVLTSFNNLIDKINLWEKQYLIRSPITGKAQFLKFWNENQFVQAGEPIFSIVPKENSILGKVQLPISGAGKVKVGQEVIVKLADYPYMEYGYIKATVRDISLVSSPVNTGDGTSMDSYLVTLSFPNELATNYGTILDFKFDAKGTAEIITKDRRLIERFFDNLKYIGHSK</sequence>
<feature type="transmembrane region" description="Helical" evidence="5">
    <location>
        <begin position="33"/>
        <end position="51"/>
    </location>
</feature>
<evidence type="ECO:0000256" key="5">
    <source>
        <dbReference type="SAM" id="Phobius"/>
    </source>
</evidence>
<reference evidence="6 7" key="1">
    <citation type="submission" date="2019-04" db="EMBL/GenBank/DDBJ databases">
        <title>Sphingobacterium olei sp. nov., isolated from oil-contaminated soil.</title>
        <authorList>
            <person name="Liu B."/>
        </authorList>
    </citation>
    <scope>NUCLEOTIDE SEQUENCE [LARGE SCALE GENOMIC DNA]</scope>
    <source>
        <strain evidence="6 7">Y3L14</strain>
    </source>
</reference>
<dbReference type="OrthoDB" id="7057889at2"/>
<accession>A0A4U0H781</accession>
<dbReference type="EMBL" id="SUKA01000001">
    <property type="protein sequence ID" value="TJY67713.1"/>
    <property type="molecule type" value="Genomic_DNA"/>
</dbReference>
<evidence type="ECO:0000256" key="2">
    <source>
        <dbReference type="ARBA" id="ARBA00022692"/>
    </source>
</evidence>
<dbReference type="GO" id="GO:0016020">
    <property type="term" value="C:membrane"/>
    <property type="evidence" value="ECO:0007669"/>
    <property type="project" value="UniProtKB-SubCell"/>
</dbReference>
<dbReference type="InterPro" id="IPR050739">
    <property type="entry name" value="MFP"/>
</dbReference>
<evidence type="ECO:0000313" key="7">
    <source>
        <dbReference type="Proteomes" id="UP000309872"/>
    </source>
</evidence>
<keyword evidence="4 5" id="KW-0472">Membrane</keyword>
<keyword evidence="7" id="KW-1185">Reference proteome</keyword>
<comment type="caution">
    <text evidence="6">The sequence shown here is derived from an EMBL/GenBank/DDBJ whole genome shotgun (WGS) entry which is preliminary data.</text>
</comment>
<comment type="subcellular location">
    <subcellularLocation>
        <location evidence="1">Membrane</location>
        <topology evidence="1">Single-pass membrane protein</topology>
    </subcellularLocation>
</comment>
<proteinExistence type="predicted"/>
<evidence type="ECO:0000256" key="4">
    <source>
        <dbReference type="ARBA" id="ARBA00023136"/>
    </source>
</evidence>
<evidence type="ECO:0000256" key="3">
    <source>
        <dbReference type="ARBA" id="ARBA00022989"/>
    </source>
</evidence>
<name>A0A4U0H781_9SPHI</name>
<dbReference type="AlphaFoldDB" id="A0A4U0H781"/>
<evidence type="ECO:0000256" key="1">
    <source>
        <dbReference type="ARBA" id="ARBA00004167"/>
    </source>
</evidence>
<dbReference type="Proteomes" id="UP000309872">
    <property type="component" value="Unassembled WGS sequence"/>
</dbReference>
<dbReference type="RefSeq" id="WP_136818580.1">
    <property type="nucleotide sequence ID" value="NZ_BMJX01000001.1"/>
</dbReference>
<keyword evidence="3 5" id="KW-1133">Transmembrane helix</keyword>
<protein>
    <submittedName>
        <fullName evidence="6">HlyD family efflux transporter periplasmic adaptor subunit</fullName>
    </submittedName>
</protein>
<dbReference type="PANTHER" id="PTHR30386:SF26">
    <property type="entry name" value="TRANSPORT PROTEIN COMB"/>
    <property type="match status" value="1"/>
</dbReference>
<dbReference type="PANTHER" id="PTHR30386">
    <property type="entry name" value="MEMBRANE FUSION SUBUNIT OF EMRAB-TOLC MULTIDRUG EFFLUX PUMP"/>
    <property type="match status" value="1"/>
</dbReference>
<evidence type="ECO:0000313" key="6">
    <source>
        <dbReference type="EMBL" id="TJY67713.1"/>
    </source>
</evidence>